<evidence type="ECO:0000313" key="3">
    <source>
        <dbReference type="EMBL" id="GMH74109.1"/>
    </source>
</evidence>
<evidence type="ECO:0000259" key="2">
    <source>
        <dbReference type="Pfam" id="PF01872"/>
    </source>
</evidence>
<dbReference type="InterPro" id="IPR002734">
    <property type="entry name" value="RibDG_C"/>
</dbReference>
<feature type="domain" description="Bacterial bifunctional deaminase-reductase C-terminal" evidence="2">
    <location>
        <begin position="59"/>
        <end position="204"/>
    </location>
</feature>
<dbReference type="GO" id="GO:0009231">
    <property type="term" value="P:riboflavin biosynthetic process"/>
    <property type="evidence" value="ECO:0007669"/>
    <property type="project" value="InterPro"/>
</dbReference>
<keyword evidence="4" id="KW-1185">Reference proteome</keyword>
<dbReference type="AlphaFoldDB" id="A0A9W7ATI7"/>
<protein>
    <recommendedName>
        <fullName evidence="2">Bacterial bifunctional deaminase-reductase C-terminal domain-containing protein</fullName>
    </recommendedName>
</protein>
<gene>
    <name evidence="3" type="ORF">TrRE_jg11918</name>
</gene>
<proteinExistence type="predicted"/>
<evidence type="ECO:0000256" key="1">
    <source>
        <dbReference type="SAM" id="SignalP"/>
    </source>
</evidence>
<dbReference type="SUPFAM" id="SSF53597">
    <property type="entry name" value="Dihydrofolate reductase-like"/>
    <property type="match status" value="1"/>
</dbReference>
<dbReference type="InterPro" id="IPR024072">
    <property type="entry name" value="DHFR-like_dom_sf"/>
</dbReference>
<dbReference type="EMBL" id="BRXZ01001561">
    <property type="protein sequence ID" value="GMH74109.1"/>
    <property type="molecule type" value="Genomic_DNA"/>
</dbReference>
<dbReference type="Gene3D" id="3.40.430.10">
    <property type="entry name" value="Dihydrofolate Reductase, subunit A"/>
    <property type="match status" value="1"/>
</dbReference>
<organism evidence="3 4">
    <name type="scientific">Triparma retinervis</name>
    <dbReference type="NCBI Taxonomy" id="2557542"/>
    <lineage>
        <taxon>Eukaryota</taxon>
        <taxon>Sar</taxon>
        <taxon>Stramenopiles</taxon>
        <taxon>Ochrophyta</taxon>
        <taxon>Bolidophyceae</taxon>
        <taxon>Parmales</taxon>
        <taxon>Triparmaceae</taxon>
        <taxon>Triparma</taxon>
    </lineage>
</organism>
<comment type="caution">
    <text evidence="3">The sequence shown here is derived from an EMBL/GenBank/DDBJ whole genome shotgun (WGS) entry which is preliminary data.</text>
</comment>
<dbReference type="Pfam" id="PF01872">
    <property type="entry name" value="RibD_C"/>
    <property type="match status" value="1"/>
</dbReference>
<feature type="non-terminal residue" evidence="3">
    <location>
        <position position="207"/>
    </location>
</feature>
<dbReference type="Proteomes" id="UP001165082">
    <property type="component" value="Unassembled WGS sequence"/>
</dbReference>
<accession>A0A9W7ATI7</accession>
<reference evidence="3" key="1">
    <citation type="submission" date="2022-07" db="EMBL/GenBank/DDBJ databases">
        <title>Genome analysis of Parmales, a sister group of diatoms, reveals the evolutionary specialization of diatoms from phago-mixotrophs to photoautotrophs.</title>
        <authorList>
            <person name="Ban H."/>
            <person name="Sato S."/>
            <person name="Yoshikawa S."/>
            <person name="Kazumasa Y."/>
            <person name="Nakamura Y."/>
            <person name="Ichinomiya M."/>
            <person name="Saitoh K."/>
            <person name="Sato N."/>
            <person name="Blanc-Mathieu R."/>
            <person name="Endo H."/>
            <person name="Kuwata A."/>
            <person name="Ogata H."/>
        </authorList>
    </citation>
    <scope>NUCLEOTIDE SEQUENCE</scope>
</reference>
<feature type="chain" id="PRO_5040851418" description="Bacterial bifunctional deaminase-reductase C-terminal domain-containing protein" evidence="1">
    <location>
        <begin position="25"/>
        <end position="207"/>
    </location>
</feature>
<dbReference type="GO" id="GO:0008703">
    <property type="term" value="F:5-amino-6-(5-phosphoribosylamino)uracil reductase activity"/>
    <property type="evidence" value="ECO:0007669"/>
    <property type="project" value="InterPro"/>
</dbReference>
<keyword evidence="1" id="KW-0732">Signal</keyword>
<sequence>MPRIRIISTIFTIFTYLTVKSTTATTPPTTPPTTPLNVHTSPDASVANYISSILPPSGWTILSFAQTVGGVISPEEQEENAQISCEETKAITHGYLRSISDYIIVGSGTLTSDNPRLLPYGADNGLVPVVLTGRKEEVAKWLNGKEAKMGRKAECVVTGGSARGVRGELDALRGGKAKIVVEGGPGTLQRWIDEDCWDIMIVTVGGK</sequence>
<name>A0A9W7ATI7_9STRA</name>
<feature type="signal peptide" evidence="1">
    <location>
        <begin position="1"/>
        <end position="24"/>
    </location>
</feature>
<dbReference type="OrthoDB" id="5432at2759"/>
<evidence type="ECO:0000313" key="4">
    <source>
        <dbReference type="Proteomes" id="UP001165082"/>
    </source>
</evidence>